<dbReference type="EMBL" id="KN829444">
    <property type="protein sequence ID" value="KIK73764.1"/>
    <property type="molecule type" value="Genomic_DNA"/>
</dbReference>
<feature type="non-terminal residue" evidence="1">
    <location>
        <position position="135"/>
    </location>
</feature>
<dbReference type="HOGENOM" id="CLU_1890756_0_0_1"/>
<gene>
    <name evidence="1" type="ORF">PAXRUDRAFT_836183</name>
</gene>
<evidence type="ECO:0000313" key="1">
    <source>
        <dbReference type="EMBL" id="KIK73764.1"/>
    </source>
</evidence>
<accession>A0A0D0D1I9</accession>
<sequence length="135" mass="15617">MLWHTTTRNLCAHRWIKQFKGKKVSFGSTCDQFKVYWDSLGKAKQRMYEDKADALVSSMIPIIRKLLRVIYRSRRAIGGSPNWRKHYSISNEIPFNLSAHVLSQLLLCFQVRCPTVSSTISCPFFPFRACCPIVS</sequence>
<protein>
    <submittedName>
        <fullName evidence="1">Uncharacterized protein</fullName>
    </submittedName>
</protein>
<evidence type="ECO:0000313" key="2">
    <source>
        <dbReference type="Proteomes" id="UP000054538"/>
    </source>
</evidence>
<organism evidence="1 2">
    <name type="scientific">Paxillus rubicundulus Ve08.2h10</name>
    <dbReference type="NCBI Taxonomy" id="930991"/>
    <lineage>
        <taxon>Eukaryota</taxon>
        <taxon>Fungi</taxon>
        <taxon>Dikarya</taxon>
        <taxon>Basidiomycota</taxon>
        <taxon>Agaricomycotina</taxon>
        <taxon>Agaricomycetes</taxon>
        <taxon>Agaricomycetidae</taxon>
        <taxon>Boletales</taxon>
        <taxon>Paxilineae</taxon>
        <taxon>Paxillaceae</taxon>
        <taxon>Paxillus</taxon>
    </lineage>
</organism>
<keyword evidence="2" id="KW-1185">Reference proteome</keyword>
<dbReference type="Proteomes" id="UP000054538">
    <property type="component" value="Unassembled WGS sequence"/>
</dbReference>
<dbReference type="OrthoDB" id="2689266at2759"/>
<proteinExistence type="predicted"/>
<dbReference type="InParanoid" id="A0A0D0D1I9"/>
<reference evidence="2" key="2">
    <citation type="submission" date="2015-01" db="EMBL/GenBank/DDBJ databases">
        <title>Evolutionary Origins and Diversification of the Mycorrhizal Mutualists.</title>
        <authorList>
            <consortium name="DOE Joint Genome Institute"/>
            <consortium name="Mycorrhizal Genomics Consortium"/>
            <person name="Kohler A."/>
            <person name="Kuo A."/>
            <person name="Nagy L.G."/>
            <person name="Floudas D."/>
            <person name="Copeland A."/>
            <person name="Barry K.W."/>
            <person name="Cichocki N."/>
            <person name="Veneault-Fourrey C."/>
            <person name="LaButti K."/>
            <person name="Lindquist E.A."/>
            <person name="Lipzen A."/>
            <person name="Lundell T."/>
            <person name="Morin E."/>
            <person name="Murat C."/>
            <person name="Riley R."/>
            <person name="Ohm R."/>
            <person name="Sun H."/>
            <person name="Tunlid A."/>
            <person name="Henrissat B."/>
            <person name="Grigoriev I.V."/>
            <person name="Hibbett D.S."/>
            <person name="Martin F."/>
        </authorList>
    </citation>
    <scope>NUCLEOTIDE SEQUENCE [LARGE SCALE GENOMIC DNA]</scope>
    <source>
        <strain evidence="2">Ve08.2h10</strain>
    </source>
</reference>
<dbReference type="AlphaFoldDB" id="A0A0D0D1I9"/>
<name>A0A0D0D1I9_9AGAM</name>
<reference evidence="1 2" key="1">
    <citation type="submission" date="2014-04" db="EMBL/GenBank/DDBJ databases">
        <authorList>
            <consortium name="DOE Joint Genome Institute"/>
            <person name="Kuo A."/>
            <person name="Kohler A."/>
            <person name="Jargeat P."/>
            <person name="Nagy L.G."/>
            <person name="Floudas D."/>
            <person name="Copeland A."/>
            <person name="Barry K.W."/>
            <person name="Cichocki N."/>
            <person name="Veneault-Fourrey C."/>
            <person name="LaButti K."/>
            <person name="Lindquist E.A."/>
            <person name="Lipzen A."/>
            <person name="Lundell T."/>
            <person name="Morin E."/>
            <person name="Murat C."/>
            <person name="Sun H."/>
            <person name="Tunlid A."/>
            <person name="Henrissat B."/>
            <person name="Grigoriev I.V."/>
            <person name="Hibbett D.S."/>
            <person name="Martin F."/>
            <person name="Nordberg H.P."/>
            <person name="Cantor M.N."/>
            <person name="Hua S.X."/>
        </authorList>
    </citation>
    <scope>NUCLEOTIDE SEQUENCE [LARGE SCALE GENOMIC DNA]</scope>
    <source>
        <strain evidence="1 2">Ve08.2h10</strain>
    </source>
</reference>